<dbReference type="NCBIfam" id="NF000355">
    <property type="entry name" value="ribo_prot_ABC_F"/>
    <property type="match status" value="1"/>
</dbReference>
<keyword evidence="1" id="KW-0677">Repeat</keyword>
<dbReference type="InterPro" id="IPR050611">
    <property type="entry name" value="ABCF"/>
</dbReference>
<dbReference type="SMART" id="SM00382">
    <property type="entry name" value="AAA"/>
    <property type="match status" value="2"/>
</dbReference>
<dbReference type="InterPro" id="IPR003439">
    <property type="entry name" value="ABC_transporter-like_ATP-bd"/>
</dbReference>
<dbReference type="Pfam" id="PF00005">
    <property type="entry name" value="ABC_tran"/>
    <property type="match status" value="2"/>
</dbReference>
<proteinExistence type="predicted"/>
<feature type="domain" description="ABC transporter" evidence="5">
    <location>
        <begin position="338"/>
        <end position="528"/>
    </location>
</feature>
<gene>
    <name evidence="6" type="primary">abc-f</name>
    <name evidence="6" type="ORF">ACHKAR_04410</name>
</gene>
<accession>A0ABW7N506</accession>
<dbReference type="PANTHER" id="PTHR19211">
    <property type="entry name" value="ATP-BINDING TRANSPORT PROTEIN-RELATED"/>
    <property type="match status" value="1"/>
</dbReference>
<name>A0ABW7N506_9BACT</name>
<reference evidence="6 7" key="1">
    <citation type="journal article" date="2013" name="Int. J. Syst. Evol. Microbiol.">
        <title>Marinoscillum luteum sp. nov., isolated from marine sediment.</title>
        <authorList>
            <person name="Cha I.T."/>
            <person name="Park S.J."/>
            <person name="Kim S.J."/>
            <person name="Kim J.G."/>
            <person name="Jung M.Y."/>
            <person name="Shin K.S."/>
            <person name="Kwon K.K."/>
            <person name="Yang S.H."/>
            <person name="Seo Y.S."/>
            <person name="Rhee S.K."/>
        </authorList>
    </citation>
    <scope>NUCLEOTIDE SEQUENCE [LARGE SCALE GENOMIC DNA]</scope>
    <source>
        <strain evidence="6 7">KCTC 23939</strain>
    </source>
</reference>
<evidence type="ECO:0000259" key="5">
    <source>
        <dbReference type="PROSITE" id="PS50893"/>
    </source>
</evidence>
<dbReference type="Gene3D" id="3.40.50.300">
    <property type="entry name" value="P-loop containing nucleotide triphosphate hydrolases"/>
    <property type="match status" value="2"/>
</dbReference>
<feature type="compositionally biased region" description="Basic and acidic residues" evidence="4">
    <location>
        <begin position="241"/>
        <end position="265"/>
    </location>
</feature>
<organism evidence="6 7">
    <name type="scientific">Marinoscillum luteum</name>
    <dbReference type="NCBI Taxonomy" id="861051"/>
    <lineage>
        <taxon>Bacteria</taxon>
        <taxon>Pseudomonadati</taxon>
        <taxon>Bacteroidota</taxon>
        <taxon>Cytophagia</taxon>
        <taxon>Cytophagales</taxon>
        <taxon>Reichenbachiellaceae</taxon>
        <taxon>Marinoscillum</taxon>
    </lineage>
</organism>
<evidence type="ECO:0000256" key="2">
    <source>
        <dbReference type="ARBA" id="ARBA00022741"/>
    </source>
</evidence>
<keyword evidence="2" id="KW-0547">Nucleotide-binding</keyword>
<dbReference type="InterPro" id="IPR027417">
    <property type="entry name" value="P-loop_NTPase"/>
</dbReference>
<evidence type="ECO:0000256" key="3">
    <source>
        <dbReference type="ARBA" id="ARBA00022840"/>
    </source>
</evidence>
<dbReference type="InterPro" id="IPR003593">
    <property type="entry name" value="AAA+_ATPase"/>
</dbReference>
<evidence type="ECO:0000313" key="6">
    <source>
        <dbReference type="EMBL" id="MFH6982667.1"/>
    </source>
</evidence>
<protein>
    <submittedName>
        <fullName evidence="6">Ribosomal protection-like ABC-F family protein</fullName>
    </submittedName>
</protein>
<dbReference type="PROSITE" id="PS50893">
    <property type="entry name" value="ABC_TRANSPORTER_2"/>
    <property type="match status" value="2"/>
</dbReference>
<feature type="region of interest" description="Disordered" evidence="4">
    <location>
        <begin position="241"/>
        <end position="273"/>
    </location>
</feature>
<feature type="domain" description="ABC transporter" evidence="5">
    <location>
        <begin position="2"/>
        <end position="235"/>
    </location>
</feature>
<evidence type="ECO:0000256" key="4">
    <source>
        <dbReference type="SAM" id="MobiDB-lite"/>
    </source>
</evidence>
<sequence>MLVLQNISYLHPNNDLLFDGIHLAVNRQEKVALIGNNGAGKSTLLKLIAHELEPSEGQLKTEAPPYYVPQIFGQYNHLTIAEALQVDEKLKALHEILNGNTADSHFEKLADDWTLEDRCMEALSHWQLPHLDLRQKMETLSGGQKTKVLLAGISIHQPELVLLDEPSNHLDMSGRKLLYEFIEFTNCTLVVVSHDRTLLNLLDATYELNARGIMVYGGNYDFYAKQKQIERDALDQDIHGKEKALRKAKEKERETLERKEKSDARGKKKQEKAGVARIMMNTMKNNAEKSTSKAKSIHAEKIGGIAEQLHELRSQQFDIGQMKFGLNDSALHIGKVLLTAENINFSYQAQWLWNENLSIQITSGERIALKGANGSGKTTLIKLILGWLAPQQGTIRIARNHSVYIDQDYSLINNTLSVYEQAQQSNTSALLEHEIKIRLNRFLFTREDWDKPCMALSGGERMRLMLCCMTINSQSPDLIILDEPTNNLDIQNIEILTAAINVYQGTLIVVSHDESFLTQINVERTIHL</sequence>
<dbReference type="Proteomes" id="UP001610063">
    <property type="component" value="Unassembled WGS sequence"/>
</dbReference>
<dbReference type="SUPFAM" id="SSF52540">
    <property type="entry name" value="P-loop containing nucleoside triphosphate hydrolases"/>
    <property type="match status" value="2"/>
</dbReference>
<dbReference type="RefSeq" id="WP_395416343.1">
    <property type="nucleotide sequence ID" value="NZ_JBIPKE010000012.1"/>
</dbReference>
<dbReference type="EMBL" id="JBIPKE010000012">
    <property type="protein sequence ID" value="MFH6982667.1"/>
    <property type="molecule type" value="Genomic_DNA"/>
</dbReference>
<dbReference type="CDD" id="cd03221">
    <property type="entry name" value="ABCF_EF-3"/>
    <property type="match status" value="2"/>
</dbReference>
<dbReference type="PROSITE" id="PS00211">
    <property type="entry name" value="ABC_TRANSPORTER_1"/>
    <property type="match status" value="2"/>
</dbReference>
<keyword evidence="7" id="KW-1185">Reference proteome</keyword>
<evidence type="ECO:0000313" key="7">
    <source>
        <dbReference type="Proteomes" id="UP001610063"/>
    </source>
</evidence>
<dbReference type="InterPro" id="IPR017871">
    <property type="entry name" value="ABC_transporter-like_CS"/>
</dbReference>
<comment type="caution">
    <text evidence="6">The sequence shown here is derived from an EMBL/GenBank/DDBJ whole genome shotgun (WGS) entry which is preliminary data.</text>
</comment>
<evidence type="ECO:0000256" key="1">
    <source>
        <dbReference type="ARBA" id="ARBA00022737"/>
    </source>
</evidence>
<keyword evidence="3" id="KW-0067">ATP-binding</keyword>
<dbReference type="PANTHER" id="PTHR19211:SF6">
    <property type="entry name" value="BLL7188 PROTEIN"/>
    <property type="match status" value="1"/>
</dbReference>